<dbReference type="Proteomes" id="UP000185783">
    <property type="component" value="Unassembled WGS sequence"/>
</dbReference>
<name>A0A1U7JJI4_9HYPH</name>
<dbReference type="EMBL" id="LVVZ01000010">
    <property type="protein sequence ID" value="OKL44910.1"/>
    <property type="molecule type" value="Genomic_DNA"/>
</dbReference>
<keyword evidence="1" id="KW-0812">Transmembrane</keyword>
<sequence>MFWNEIRYLNKYIIAWIAILSVAVLLLKLLLPRLKAIVDLRAPIFLLSTLIIGPGIVVNMILKDNIGRPRPRNIEEFGGSFPFIGVWETSPHCGANCSFVSGEASVALWITALAFLLPKAWRLPVAGLTLTAGLVFSINRVAFGGHFLSDTLLSWGITFLVIWLMYSLLYRHTPRWAQPDVLDNAFTSAGLWLQQRVWDVSTLGTRQLRSFSQKFR</sequence>
<evidence type="ECO:0000256" key="1">
    <source>
        <dbReference type="SAM" id="Phobius"/>
    </source>
</evidence>
<dbReference type="AlphaFoldDB" id="A0A1U7JJI4"/>
<protein>
    <recommendedName>
        <fullName evidence="2">Phosphatidic acid phosphatase type 2/haloperoxidase domain-containing protein</fullName>
    </recommendedName>
</protein>
<feature type="transmembrane region" description="Helical" evidence="1">
    <location>
        <begin position="12"/>
        <end position="31"/>
    </location>
</feature>
<comment type="caution">
    <text evidence="3">The sequence shown here is derived from an EMBL/GenBank/DDBJ whole genome shotgun (WGS) entry which is preliminary data.</text>
</comment>
<feature type="domain" description="Phosphatidic acid phosphatase type 2/haloperoxidase" evidence="2">
    <location>
        <begin position="47"/>
        <end position="172"/>
    </location>
</feature>
<evidence type="ECO:0000259" key="2">
    <source>
        <dbReference type="Pfam" id="PF01569"/>
    </source>
</evidence>
<feature type="transmembrane region" description="Helical" evidence="1">
    <location>
        <begin position="152"/>
        <end position="170"/>
    </location>
</feature>
<keyword evidence="1" id="KW-0472">Membrane</keyword>
<keyword evidence="1" id="KW-1133">Transmembrane helix</keyword>
<reference evidence="3 4" key="1">
    <citation type="submission" date="2016-03" db="EMBL/GenBank/DDBJ databases">
        <title>Genome sequence of Nesiotobacter sp. nov., a moderately halophilic alphaproteobacterium isolated from the Yellow Sea, China.</title>
        <authorList>
            <person name="Zhang G."/>
            <person name="Zhang R."/>
        </authorList>
    </citation>
    <scope>NUCLEOTIDE SEQUENCE [LARGE SCALE GENOMIC DNA]</scope>
    <source>
        <strain evidence="3 4">WB1-6</strain>
    </source>
</reference>
<organism evidence="3 4">
    <name type="scientific">Pseudovibrio exalbescens</name>
    <dbReference type="NCBI Taxonomy" id="197461"/>
    <lineage>
        <taxon>Bacteria</taxon>
        <taxon>Pseudomonadati</taxon>
        <taxon>Pseudomonadota</taxon>
        <taxon>Alphaproteobacteria</taxon>
        <taxon>Hyphomicrobiales</taxon>
        <taxon>Stappiaceae</taxon>
        <taxon>Pseudovibrio</taxon>
    </lineage>
</organism>
<dbReference type="CDD" id="cd03396">
    <property type="entry name" value="PAP2_like_6"/>
    <property type="match status" value="1"/>
</dbReference>
<keyword evidence="4" id="KW-1185">Reference proteome</keyword>
<gene>
    <name evidence="3" type="ORF">A3843_06415</name>
</gene>
<proteinExistence type="predicted"/>
<dbReference type="Gene3D" id="1.20.144.10">
    <property type="entry name" value="Phosphatidic acid phosphatase type 2/haloperoxidase"/>
    <property type="match status" value="1"/>
</dbReference>
<dbReference type="STRING" id="197461.A3843_06415"/>
<dbReference type="InterPro" id="IPR000326">
    <property type="entry name" value="PAP2/HPO"/>
</dbReference>
<dbReference type="SUPFAM" id="SSF48317">
    <property type="entry name" value="Acid phosphatase/Vanadium-dependent haloperoxidase"/>
    <property type="match status" value="1"/>
</dbReference>
<dbReference type="InterPro" id="IPR036938">
    <property type="entry name" value="PAP2/HPO_sf"/>
</dbReference>
<feature type="transmembrane region" description="Helical" evidence="1">
    <location>
        <begin position="43"/>
        <end position="62"/>
    </location>
</feature>
<evidence type="ECO:0000313" key="3">
    <source>
        <dbReference type="EMBL" id="OKL44910.1"/>
    </source>
</evidence>
<dbReference type="Pfam" id="PF01569">
    <property type="entry name" value="PAP2"/>
    <property type="match status" value="1"/>
</dbReference>
<accession>A0A1U7JJI4</accession>
<feature type="transmembrane region" description="Helical" evidence="1">
    <location>
        <begin position="125"/>
        <end position="146"/>
    </location>
</feature>
<evidence type="ECO:0000313" key="4">
    <source>
        <dbReference type="Proteomes" id="UP000185783"/>
    </source>
</evidence>